<dbReference type="AlphaFoldDB" id="A0A858RD22"/>
<dbReference type="InterPro" id="IPR011066">
    <property type="entry name" value="MscS_channel_C_sf"/>
</dbReference>
<feature type="transmembrane region" description="Helical" evidence="2">
    <location>
        <begin position="296"/>
        <end position="313"/>
    </location>
</feature>
<sequence>MIFLRFLVSLLLIGSALAQKKPDAMPPPADVTKNLETLESLVPAVQNAEKDLANLRAELTKAPTDEAKKEITERVDAQRERLQQLRENFRIVATGVEDKSYLSAAEEEATFDNEFKDLLKPLFNGLREATAKPREMEELRSELRTWIGRQKVAQAALGRIQSALGPVEDAGVKKELETARKLWSSRVDEATSETETLSRQIEEREKNTPSALEAVSGMLSDFWRSRGLNLLMAFGIALGVYFLTRRVYRLVRKVSPIHRKRGGGLMARSADLIVAAASVVLAFFAATLVFYLKGDWLMLAIAIIFIIGLLWASKRALPPYIDQIRVILNLGSVRQGERLIYEGIPWRVDALNMYCDFSNPDLTGGIMRLPVKELLSLHSRPSDSKEPWFPTKENDWVRLDDGCFGKVIQQTPEQVVVLRLGGSLKTYPTSDFVEKCPENLSRGFRVSTSFGIGYGHRDIATSQAPEMLQEAIHKHLVEVLGREQVRSVKVEFKAAAASSLDYIVIADFAGDAAQRYAALERMIQQACIEVCNEQGWDIPFPQMVIHQAV</sequence>
<feature type="signal peptide" evidence="3">
    <location>
        <begin position="1"/>
        <end position="18"/>
    </location>
</feature>
<dbReference type="Proteomes" id="UP000501812">
    <property type="component" value="Chromosome"/>
</dbReference>
<keyword evidence="2" id="KW-0812">Transmembrane</keyword>
<keyword evidence="2" id="KW-0472">Membrane</keyword>
<keyword evidence="3" id="KW-0732">Signal</keyword>
<protein>
    <recommendedName>
        <fullName evidence="6">Mechanosensitive ion channel</fullName>
    </recommendedName>
</protein>
<evidence type="ECO:0000256" key="2">
    <source>
        <dbReference type="SAM" id="Phobius"/>
    </source>
</evidence>
<feature type="coiled-coil region" evidence="1">
    <location>
        <begin position="45"/>
        <end position="88"/>
    </location>
</feature>
<evidence type="ECO:0000256" key="1">
    <source>
        <dbReference type="SAM" id="Coils"/>
    </source>
</evidence>
<gene>
    <name evidence="4" type="ORF">HHL09_01440</name>
</gene>
<dbReference type="Gene3D" id="3.30.70.100">
    <property type="match status" value="1"/>
</dbReference>
<feature type="transmembrane region" description="Helical" evidence="2">
    <location>
        <begin position="227"/>
        <end position="244"/>
    </location>
</feature>
<evidence type="ECO:0000313" key="4">
    <source>
        <dbReference type="EMBL" id="QJE94504.1"/>
    </source>
</evidence>
<dbReference type="KEGG" id="luo:HHL09_01440"/>
<keyword evidence="2" id="KW-1133">Transmembrane helix</keyword>
<organism evidence="4 5">
    <name type="scientific">Luteolibacter luteus</name>
    <dbReference type="NCBI Taxonomy" id="2728835"/>
    <lineage>
        <taxon>Bacteria</taxon>
        <taxon>Pseudomonadati</taxon>
        <taxon>Verrucomicrobiota</taxon>
        <taxon>Verrucomicrobiia</taxon>
        <taxon>Verrucomicrobiales</taxon>
        <taxon>Verrucomicrobiaceae</taxon>
        <taxon>Luteolibacter</taxon>
    </lineage>
</organism>
<dbReference type="RefSeq" id="WP_169452725.1">
    <property type="nucleotide sequence ID" value="NZ_CP051774.1"/>
</dbReference>
<dbReference type="EMBL" id="CP051774">
    <property type="protein sequence ID" value="QJE94504.1"/>
    <property type="molecule type" value="Genomic_DNA"/>
</dbReference>
<accession>A0A858RD22</accession>
<name>A0A858RD22_9BACT</name>
<reference evidence="4 5" key="1">
    <citation type="submission" date="2020-04" db="EMBL/GenBank/DDBJ databases">
        <title>Luteolibacter sp. G-1-1-1 isolated from soil.</title>
        <authorList>
            <person name="Dahal R.H."/>
        </authorList>
    </citation>
    <scope>NUCLEOTIDE SEQUENCE [LARGE SCALE GENOMIC DNA]</scope>
    <source>
        <strain evidence="4 5">G-1-1-1</strain>
    </source>
</reference>
<evidence type="ECO:0000256" key="3">
    <source>
        <dbReference type="SAM" id="SignalP"/>
    </source>
</evidence>
<keyword evidence="1" id="KW-0175">Coiled coil</keyword>
<feature type="transmembrane region" description="Helical" evidence="2">
    <location>
        <begin position="265"/>
        <end position="290"/>
    </location>
</feature>
<feature type="coiled-coil region" evidence="1">
    <location>
        <begin position="173"/>
        <end position="207"/>
    </location>
</feature>
<feature type="chain" id="PRO_5033051964" description="Mechanosensitive ion channel" evidence="3">
    <location>
        <begin position="19"/>
        <end position="549"/>
    </location>
</feature>
<evidence type="ECO:0000313" key="5">
    <source>
        <dbReference type="Proteomes" id="UP000501812"/>
    </source>
</evidence>
<dbReference type="SUPFAM" id="SSF82689">
    <property type="entry name" value="Mechanosensitive channel protein MscS (YggB), C-terminal domain"/>
    <property type="match status" value="1"/>
</dbReference>
<proteinExistence type="predicted"/>
<keyword evidence="5" id="KW-1185">Reference proteome</keyword>
<evidence type="ECO:0008006" key="6">
    <source>
        <dbReference type="Google" id="ProtNLM"/>
    </source>
</evidence>
<dbReference type="GO" id="GO:0016020">
    <property type="term" value="C:membrane"/>
    <property type="evidence" value="ECO:0007669"/>
    <property type="project" value="InterPro"/>
</dbReference>